<evidence type="ECO:0000313" key="6">
    <source>
        <dbReference type="Proteomes" id="UP000050836"/>
    </source>
</evidence>
<evidence type="ECO:0000256" key="1">
    <source>
        <dbReference type="ARBA" id="ARBA00009477"/>
    </source>
</evidence>
<feature type="domain" description="p-hydroxybenzoic acid efflux pump subunit AaeA-like beta-barrel" evidence="4">
    <location>
        <begin position="230"/>
        <end position="327"/>
    </location>
</feature>
<dbReference type="Gene3D" id="2.40.50.100">
    <property type="match status" value="1"/>
</dbReference>
<dbReference type="PANTHER" id="PTHR30367">
    <property type="entry name" value="P-HYDROXYBENZOIC ACID EFFLUX PUMP SUBUNIT AAEA-RELATED"/>
    <property type="match status" value="1"/>
</dbReference>
<evidence type="ECO:0000259" key="3">
    <source>
        <dbReference type="Pfam" id="PF25917"/>
    </source>
</evidence>
<evidence type="ECO:0000313" key="5">
    <source>
        <dbReference type="EMBL" id="KRG44568.1"/>
    </source>
</evidence>
<accession>A0A0R0AV90</accession>
<dbReference type="Gene3D" id="1.10.287.470">
    <property type="entry name" value="Helix hairpin bin"/>
    <property type="match status" value="1"/>
</dbReference>
<dbReference type="InterPro" id="IPR050393">
    <property type="entry name" value="MFP_Efflux_Pump"/>
</dbReference>
<feature type="transmembrane region" description="Helical" evidence="2">
    <location>
        <begin position="6"/>
        <end position="27"/>
    </location>
</feature>
<dbReference type="PANTHER" id="PTHR30367:SF12">
    <property type="entry name" value="P-HYDROXYBENZOIC ACID EFFLUX PUMP SUBUNIT AAEA"/>
    <property type="match status" value="1"/>
</dbReference>
<dbReference type="Pfam" id="PF25963">
    <property type="entry name" value="Beta-barrel_AAEA"/>
    <property type="match status" value="1"/>
</dbReference>
<dbReference type="AlphaFoldDB" id="A0A0R0AV90"/>
<gene>
    <name evidence="5" type="ORF">ARC78_05330</name>
</gene>
<dbReference type="Gene3D" id="2.40.30.170">
    <property type="match status" value="1"/>
</dbReference>
<keyword evidence="2" id="KW-0812">Transmembrane</keyword>
<proteinExistence type="inferred from homology"/>
<dbReference type="InterPro" id="IPR058625">
    <property type="entry name" value="MdtA-like_BSH"/>
</dbReference>
<keyword evidence="2" id="KW-1133">Transmembrane helix</keyword>
<dbReference type="InterPro" id="IPR058634">
    <property type="entry name" value="AaeA-lik-b-barrel"/>
</dbReference>
<protein>
    <submittedName>
        <fullName evidence="5">Uncharacterized protein</fullName>
    </submittedName>
</protein>
<comment type="caution">
    <text evidence="5">The sequence shown here is derived from an EMBL/GenBank/DDBJ whole genome shotgun (WGS) entry which is preliminary data.</text>
</comment>
<sequence>MKTASLIRGGVTCVVVLLAAVMAYVVWHQYMLSPWTRDARLRAEVVRIAPDVSGLVTEVAVRDNQPVKKGELLFVVDPQRYQLAVAQAEADLRAAEAAARAAGASISAAAAGASASQAEYLMRQEQAQRRARLGGVVSREAQADARALAQAAQASWKQAQAGTHAASASRQQAVAALQQAQVALERARLDLARTHVRASADGSITNLDVRVGDYAAAGVPRMALVASEGLWVYGYFEETKLPRIHRGDAVDIRLMAGGVHLRGTVEGIATGIADAAGPTGSHLLAEVEPTFNWVRLAQRVPVRVSIDPHSVPEGAVLSAGMSATLVIQGVDTKHKPG</sequence>
<dbReference type="EMBL" id="LLXS01000007">
    <property type="protein sequence ID" value="KRG44568.1"/>
    <property type="molecule type" value="Genomic_DNA"/>
</dbReference>
<dbReference type="Proteomes" id="UP000050836">
    <property type="component" value="Unassembled WGS sequence"/>
</dbReference>
<dbReference type="SUPFAM" id="SSF111369">
    <property type="entry name" value="HlyD-like secretion proteins"/>
    <property type="match status" value="1"/>
</dbReference>
<keyword evidence="2" id="KW-0472">Membrane</keyword>
<reference evidence="5 6" key="1">
    <citation type="submission" date="2015-10" db="EMBL/GenBank/DDBJ databases">
        <title>Genome sequencing and analysis of members of genus Stenotrophomonas.</title>
        <authorList>
            <person name="Patil P.P."/>
            <person name="Midha S."/>
            <person name="Patil P.B."/>
        </authorList>
    </citation>
    <scope>NUCLEOTIDE SEQUENCE [LARGE SCALE GENOMIC DNA]</scope>
    <source>
        <strain evidence="5 6">JCM 9942</strain>
    </source>
</reference>
<keyword evidence="6" id="KW-1185">Reference proteome</keyword>
<dbReference type="GO" id="GO:0055085">
    <property type="term" value="P:transmembrane transport"/>
    <property type="evidence" value="ECO:0007669"/>
    <property type="project" value="InterPro"/>
</dbReference>
<name>A0A0R0AV90_9GAMM</name>
<organism evidence="5 6">
    <name type="scientific">Stenotrophomonas pictorum JCM 9942</name>
    <dbReference type="NCBI Taxonomy" id="1236960"/>
    <lineage>
        <taxon>Bacteria</taxon>
        <taxon>Pseudomonadati</taxon>
        <taxon>Pseudomonadota</taxon>
        <taxon>Gammaproteobacteria</taxon>
        <taxon>Lysobacterales</taxon>
        <taxon>Lysobacteraceae</taxon>
        <taxon>Stenotrophomonas</taxon>
    </lineage>
</organism>
<dbReference type="Pfam" id="PF25917">
    <property type="entry name" value="BSH_RND"/>
    <property type="match status" value="1"/>
</dbReference>
<dbReference type="RefSeq" id="WP_057505724.1">
    <property type="nucleotide sequence ID" value="NZ_LLXS01000007.1"/>
</dbReference>
<feature type="domain" description="Multidrug resistance protein MdtA-like barrel-sandwich hybrid" evidence="3">
    <location>
        <begin position="44"/>
        <end position="225"/>
    </location>
</feature>
<evidence type="ECO:0000256" key="2">
    <source>
        <dbReference type="SAM" id="Phobius"/>
    </source>
</evidence>
<comment type="similarity">
    <text evidence="1">Belongs to the membrane fusion protein (MFP) (TC 8.A.1) family.</text>
</comment>
<evidence type="ECO:0000259" key="4">
    <source>
        <dbReference type="Pfam" id="PF25963"/>
    </source>
</evidence>